<dbReference type="EMBL" id="MEUG01000001">
    <property type="protein sequence ID" value="OGC27630.1"/>
    <property type="molecule type" value="Genomic_DNA"/>
</dbReference>
<evidence type="ECO:0000313" key="6">
    <source>
        <dbReference type="Proteomes" id="UP000178602"/>
    </source>
</evidence>
<name>A0A1F4T506_UNCSA</name>
<dbReference type="GO" id="GO:0005975">
    <property type="term" value="P:carbohydrate metabolic process"/>
    <property type="evidence" value="ECO:0007669"/>
    <property type="project" value="InterPro"/>
</dbReference>
<dbReference type="SUPFAM" id="SSF88713">
    <property type="entry name" value="Glycoside hydrolase/deacetylase"/>
    <property type="match status" value="1"/>
</dbReference>
<comment type="caution">
    <text evidence="5">The sequence shown here is derived from an EMBL/GenBank/DDBJ whole genome shotgun (WGS) entry which is preliminary data.</text>
</comment>
<dbReference type="Pfam" id="PF03065">
    <property type="entry name" value="Glyco_hydro_57"/>
    <property type="match status" value="1"/>
</dbReference>
<protein>
    <recommendedName>
        <fullName evidence="4">Glycoside hydrolase family 57 N-terminal domain-containing protein</fullName>
    </recommendedName>
</protein>
<evidence type="ECO:0000256" key="2">
    <source>
        <dbReference type="ARBA" id="ARBA00023277"/>
    </source>
</evidence>
<dbReference type="AlphaFoldDB" id="A0A1F4T506"/>
<evidence type="ECO:0000256" key="3">
    <source>
        <dbReference type="RuleBase" id="RU361196"/>
    </source>
</evidence>
<gene>
    <name evidence="5" type="ORF">A3K49_01230</name>
</gene>
<dbReference type="InterPro" id="IPR004300">
    <property type="entry name" value="Glyco_hydro_57_N"/>
</dbReference>
<dbReference type="PANTHER" id="PTHR36306">
    <property type="entry name" value="ALPHA-AMYLASE-RELATED-RELATED"/>
    <property type="match status" value="1"/>
</dbReference>
<dbReference type="Gene3D" id="3.20.110.10">
    <property type="entry name" value="Glycoside hydrolase 38, N terminal domain"/>
    <property type="match status" value="1"/>
</dbReference>
<dbReference type="PANTHER" id="PTHR36306:SF1">
    <property type="entry name" value="ALPHA-AMYLASE-RELATED"/>
    <property type="match status" value="1"/>
</dbReference>
<dbReference type="GO" id="GO:0003824">
    <property type="term" value="F:catalytic activity"/>
    <property type="evidence" value="ECO:0007669"/>
    <property type="project" value="InterPro"/>
</dbReference>
<evidence type="ECO:0000256" key="1">
    <source>
        <dbReference type="ARBA" id="ARBA00006821"/>
    </source>
</evidence>
<proteinExistence type="inferred from homology"/>
<accession>A0A1F4T506</accession>
<dbReference type="InterPro" id="IPR052046">
    <property type="entry name" value="GH57_Enzymes"/>
</dbReference>
<dbReference type="Proteomes" id="UP000178602">
    <property type="component" value="Unassembled WGS sequence"/>
</dbReference>
<evidence type="ECO:0000259" key="4">
    <source>
        <dbReference type="Pfam" id="PF03065"/>
    </source>
</evidence>
<keyword evidence="2 3" id="KW-0119">Carbohydrate metabolism</keyword>
<organism evidence="5 6">
    <name type="scientific">candidate division WOR-1 bacterium RIFOXYC12_FULL_54_18</name>
    <dbReference type="NCBI Taxonomy" id="1802584"/>
    <lineage>
        <taxon>Bacteria</taxon>
        <taxon>Bacillati</taxon>
        <taxon>Saganbacteria</taxon>
    </lineage>
</organism>
<comment type="similarity">
    <text evidence="1 3">Belongs to the glycosyl hydrolase 57 family.</text>
</comment>
<evidence type="ECO:0000313" key="5">
    <source>
        <dbReference type="EMBL" id="OGC27630.1"/>
    </source>
</evidence>
<sequence>MNRPVSLALVWHMHQPFYKDLVTGEYVMPWVRMHAVKDYYDMVAVLDRFPEVHVTFNLVPSLLLQIEDYVHNGASDVLLDLTRKSPSDLTHAEKVSLLQYFFMANWETMVNPYPRYRDLLLKRGRFVSQAELSKVAKRFSPQELLDLQVWFNLTWFGFIYRHEDPVIKELLAKGKYFSSDDKKAVVLKQREVMGKIIPKYKELSDRGQIELTTTPFYHPILPLLCDTNSAKEAMPLAKLPPSAFQHPEDAAAQIGMAVDFFAERFGAKPGGMWPSEGSVSETMIPLIAQAGIKWLATDEGILERSLHKIEMRGRALAAADLYQPYLVEHDGSQVAMIFRNHFLSDQIGFVYQRWSIGDSLRDFASHLHNIRISLPEDGQNYLVPVILDGENAWEYYPDGGKSFLESFYGSLASGREARTVRVSDYLQENPPRRKLTRLFAGSWINSNFKIWIGHDEDNLAWDYLNKARLALEPFKKEEQPVAWQELYIAEGSDWCWWYGDDHSSENDHLFDALFRKHLKNIYTLIGRVPPKYLDNPIKQMSTLVRPLKEPTYLINPVLDGEVTSYYEWLSAGVFDISKARGAMHQIETLLRDIHFGYSLTDLFIRLGLNISMYSEEAKTFTFAVVFTHPVDRKFEIGFDRSKGYFTFDREMRCGIAKIIEIGVPFSVLGVKPCDKLEFVVVISKDGQEVERWPKGGGIYVTVPSDTYEQEQWSV</sequence>
<dbReference type="CDD" id="cd10796">
    <property type="entry name" value="GH57N_APU"/>
    <property type="match status" value="1"/>
</dbReference>
<reference evidence="5 6" key="1">
    <citation type="journal article" date="2016" name="Nat. Commun.">
        <title>Thousands of microbial genomes shed light on interconnected biogeochemical processes in an aquifer system.</title>
        <authorList>
            <person name="Anantharaman K."/>
            <person name="Brown C.T."/>
            <person name="Hug L.A."/>
            <person name="Sharon I."/>
            <person name="Castelle C.J."/>
            <person name="Probst A.J."/>
            <person name="Thomas B.C."/>
            <person name="Singh A."/>
            <person name="Wilkins M.J."/>
            <person name="Karaoz U."/>
            <person name="Brodie E.L."/>
            <person name="Williams K.H."/>
            <person name="Hubbard S.S."/>
            <person name="Banfield J.F."/>
        </authorList>
    </citation>
    <scope>NUCLEOTIDE SEQUENCE [LARGE SCALE GENOMIC DNA]</scope>
</reference>
<dbReference type="InterPro" id="IPR027291">
    <property type="entry name" value="Glyco_hydro_38_N_sf"/>
</dbReference>
<dbReference type="InterPro" id="IPR011330">
    <property type="entry name" value="Glyco_hydro/deAcase_b/a-brl"/>
</dbReference>
<feature type="domain" description="Glycoside hydrolase family 57 N-terminal" evidence="4">
    <location>
        <begin position="8"/>
        <end position="433"/>
    </location>
</feature>